<dbReference type="GO" id="GO:0007165">
    <property type="term" value="P:signal transduction"/>
    <property type="evidence" value="ECO:0007669"/>
    <property type="project" value="UniProtKB-KW"/>
</dbReference>
<dbReference type="Pfam" id="PF00015">
    <property type="entry name" value="MCPsignal"/>
    <property type="match status" value="1"/>
</dbReference>
<dbReference type="GO" id="GO:0006935">
    <property type="term" value="P:chemotaxis"/>
    <property type="evidence" value="ECO:0007669"/>
    <property type="project" value="InterPro"/>
</dbReference>
<feature type="domain" description="HAMP" evidence="13">
    <location>
        <begin position="215"/>
        <end position="268"/>
    </location>
</feature>
<keyword evidence="3" id="KW-0997">Cell inner membrane</keyword>
<evidence type="ECO:0000256" key="9">
    <source>
        <dbReference type="PROSITE-ProRule" id="PRU00284"/>
    </source>
</evidence>
<evidence type="ECO:0000256" key="8">
    <source>
        <dbReference type="ARBA" id="ARBA00029447"/>
    </source>
</evidence>
<keyword evidence="7 9" id="KW-0807">Transducer</keyword>
<name>A4TY60_9PROT</name>
<organism evidence="14">
    <name type="scientific">Magnetospirillum gryphiswaldense</name>
    <dbReference type="NCBI Taxonomy" id="55518"/>
    <lineage>
        <taxon>Bacteria</taxon>
        <taxon>Pseudomonadati</taxon>
        <taxon>Pseudomonadota</taxon>
        <taxon>Alphaproteobacteria</taxon>
        <taxon>Rhodospirillales</taxon>
        <taxon>Rhodospirillaceae</taxon>
        <taxon>Magnetospirillum</taxon>
    </lineage>
</organism>
<keyword evidence="4 10" id="KW-0812">Transmembrane</keyword>
<evidence type="ECO:0000256" key="2">
    <source>
        <dbReference type="ARBA" id="ARBA00022475"/>
    </source>
</evidence>
<dbReference type="PROSITE" id="PS50885">
    <property type="entry name" value="HAMP"/>
    <property type="match status" value="1"/>
</dbReference>
<comment type="similarity">
    <text evidence="8">Belongs to the methyl-accepting chemotaxis (MCP) protein family.</text>
</comment>
<dbReference type="SMART" id="SM00283">
    <property type="entry name" value="MA"/>
    <property type="match status" value="1"/>
</dbReference>
<dbReference type="GO" id="GO:0005886">
    <property type="term" value="C:plasma membrane"/>
    <property type="evidence" value="ECO:0007669"/>
    <property type="project" value="UniProtKB-SubCell"/>
</dbReference>
<gene>
    <name evidence="14" type="ORF">MGR_2383</name>
</gene>
<dbReference type="SUPFAM" id="SSF58104">
    <property type="entry name" value="Methyl-accepting chemotaxis protein (MCP) signaling domain"/>
    <property type="match status" value="1"/>
</dbReference>
<dbReference type="PANTHER" id="PTHR32089:SF112">
    <property type="entry name" value="LYSOZYME-LIKE PROTEIN-RELATED"/>
    <property type="match status" value="1"/>
</dbReference>
<reference evidence="14" key="1">
    <citation type="journal article" date="2007" name="J. Bacteriol.">
        <title>Comparative genome analysis of four magnetotactic bacteria reveals a complex set of group-specific genes implicated in magnetosome biomineralization and function.</title>
        <authorList>
            <person name="Richter M."/>
            <person name="Kube M."/>
            <person name="Bazylinski D.A."/>
            <person name="Lombardot T."/>
            <person name="Gloeckner F.O."/>
            <person name="Reinhardt R."/>
            <person name="Schueler D."/>
        </authorList>
    </citation>
    <scope>NUCLEOTIDE SEQUENCE</scope>
    <source>
        <strain evidence="14">MSR-1</strain>
    </source>
</reference>
<dbReference type="Pfam" id="PF00672">
    <property type="entry name" value="HAMP"/>
    <property type="match status" value="1"/>
</dbReference>
<evidence type="ECO:0000256" key="3">
    <source>
        <dbReference type="ARBA" id="ARBA00022519"/>
    </source>
</evidence>
<dbReference type="AlphaFoldDB" id="A4TY60"/>
<dbReference type="Gene3D" id="1.10.287.950">
    <property type="entry name" value="Methyl-accepting chemotaxis protein"/>
    <property type="match status" value="1"/>
</dbReference>
<evidence type="ECO:0000259" key="12">
    <source>
        <dbReference type="PROSITE" id="PS50192"/>
    </source>
</evidence>
<dbReference type="InterPro" id="IPR000727">
    <property type="entry name" value="T_SNARE_dom"/>
</dbReference>
<evidence type="ECO:0000256" key="4">
    <source>
        <dbReference type="ARBA" id="ARBA00022692"/>
    </source>
</evidence>
<dbReference type="PANTHER" id="PTHR32089">
    <property type="entry name" value="METHYL-ACCEPTING CHEMOTAXIS PROTEIN MCPB"/>
    <property type="match status" value="1"/>
</dbReference>
<keyword evidence="2" id="KW-1003">Cell membrane</keyword>
<dbReference type="Pfam" id="PF17200">
    <property type="entry name" value="sCache_2"/>
    <property type="match status" value="1"/>
</dbReference>
<dbReference type="Gene3D" id="6.10.340.10">
    <property type="match status" value="1"/>
</dbReference>
<feature type="domain" description="T-SNARE coiled-coil homology" evidence="12">
    <location>
        <begin position="461"/>
        <end position="523"/>
    </location>
</feature>
<dbReference type="InterPro" id="IPR004089">
    <property type="entry name" value="MCPsignal_dom"/>
</dbReference>
<dbReference type="InterPro" id="IPR033480">
    <property type="entry name" value="sCache_2"/>
</dbReference>
<dbReference type="SMART" id="SM01049">
    <property type="entry name" value="Cache_2"/>
    <property type="match status" value="1"/>
</dbReference>
<sequence>MVHGMAMQPKTVMIRLIGLVLVSALGLLGLTYVAADFVKQEKLDAAIAKTRNLSEAARDIALEFDTRAKKGEFDQATAQKLAKDAIRGMRYDGAEYFFVYDFDGNTLVLGPRPEREGKNFLDAKDATGQTFVAAMIDKAKGKGGHVYYWFPKAGQTEAERKVSSVVGYQPWRWMVGTGIYLDDVDSAFRTTLRDLALISLGILLVVLAIAVALARSIAGPMRQLAQVTGRISQGDYAVEVPATGRADEIGVLAKAIHVLRDEAASAARLRAEQEQMKAGAEAERHRAMMALADRFEQSVQAVVDGMGLAVGENDGAARGMADIAVSARSDATSVASAAEQVNANIQTVASATEELSASIQEISGQVQHSTRIADEAVGKAAETDTCIHGLSQAASKIGEVVKLISAIASQTNLLALNATIEAARAGEAGKGFAVVAGEVKNLATQTAKATSEITDQIVAVQSATHDAVDAIRAIGQTIGSMSEVASAIAAAVEEQSAATKEISRNVNQAASGARDVSEFITRLVGVTEEVGSHATQVSQSSDSLSQQTGRLKDEVGNFLATVRSG</sequence>
<keyword evidence="14" id="KW-0418">Kinase</keyword>
<evidence type="ECO:0000313" key="14">
    <source>
        <dbReference type="EMBL" id="CAM75567.1"/>
    </source>
</evidence>
<evidence type="ECO:0000259" key="13">
    <source>
        <dbReference type="PROSITE" id="PS50885"/>
    </source>
</evidence>
<dbReference type="Gene3D" id="3.30.450.20">
    <property type="entry name" value="PAS domain"/>
    <property type="match status" value="1"/>
</dbReference>
<dbReference type="SMART" id="SM00304">
    <property type="entry name" value="HAMP"/>
    <property type="match status" value="2"/>
</dbReference>
<dbReference type="CDD" id="cd06225">
    <property type="entry name" value="HAMP"/>
    <property type="match status" value="1"/>
</dbReference>
<evidence type="ECO:0000256" key="7">
    <source>
        <dbReference type="ARBA" id="ARBA00023224"/>
    </source>
</evidence>
<dbReference type="GO" id="GO:0004888">
    <property type="term" value="F:transmembrane signaling receptor activity"/>
    <property type="evidence" value="ECO:0007669"/>
    <property type="project" value="InterPro"/>
</dbReference>
<evidence type="ECO:0000256" key="5">
    <source>
        <dbReference type="ARBA" id="ARBA00022989"/>
    </source>
</evidence>
<proteinExistence type="inferred from homology"/>
<evidence type="ECO:0000256" key="1">
    <source>
        <dbReference type="ARBA" id="ARBA00004429"/>
    </source>
</evidence>
<keyword evidence="5 10" id="KW-1133">Transmembrane helix</keyword>
<comment type="subcellular location">
    <subcellularLocation>
        <location evidence="1">Cell inner membrane</location>
        <topology evidence="1">Multi-pass membrane protein</topology>
    </subcellularLocation>
</comment>
<dbReference type="InterPro" id="IPR004090">
    <property type="entry name" value="Chemotax_Me-accpt_rcpt"/>
</dbReference>
<evidence type="ECO:0000256" key="10">
    <source>
        <dbReference type="SAM" id="Phobius"/>
    </source>
</evidence>
<feature type="domain" description="Methyl-accepting transducer" evidence="11">
    <location>
        <begin position="302"/>
        <end position="538"/>
    </location>
</feature>
<dbReference type="PROSITE" id="PS50192">
    <property type="entry name" value="T_SNARE"/>
    <property type="match status" value="1"/>
</dbReference>
<keyword evidence="6 10" id="KW-0472">Membrane</keyword>
<dbReference type="PROSITE" id="PS50111">
    <property type="entry name" value="CHEMOTAXIS_TRANSDUC_2"/>
    <property type="match status" value="1"/>
</dbReference>
<accession>A4TY60</accession>
<dbReference type="PRINTS" id="PR00260">
    <property type="entry name" value="CHEMTRNSDUCR"/>
</dbReference>
<evidence type="ECO:0000259" key="11">
    <source>
        <dbReference type="PROSITE" id="PS50111"/>
    </source>
</evidence>
<dbReference type="GO" id="GO:0016301">
    <property type="term" value="F:kinase activity"/>
    <property type="evidence" value="ECO:0007669"/>
    <property type="project" value="UniProtKB-KW"/>
</dbReference>
<dbReference type="EMBL" id="CU459003">
    <property type="protein sequence ID" value="CAM75567.1"/>
    <property type="molecule type" value="Genomic_DNA"/>
</dbReference>
<evidence type="ECO:0000256" key="6">
    <source>
        <dbReference type="ARBA" id="ARBA00023136"/>
    </source>
</evidence>
<feature type="transmembrane region" description="Helical" evidence="10">
    <location>
        <begin position="195"/>
        <end position="214"/>
    </location>
</feature>
<dbReference type="InterPro" id="IPR003660">
    <property type="entry name" value="HAMP_dom"/>
</dbReference>
<protein>
    <submittedName>
        <fullName evidence="14">Histidine kinase, HAMP region:Bacterial chemotaxis sensory transducer</fullName>
    </submittedName>
</protein>
<keyword evidence="14" id="KW-0808">Transferase</keyword>